<evidence type="ECO:0000256" key="3">
    <source>
        <dbReference type="ARBA" id="ARBA00047645"/>
    </source>
</evidence>
<organism evidence="8 9">
    <name type="scientific">Uliginosibacterium sediminicola</name>
    <dbReference type="NCBI Taxonomy" id="2024550"/>
    <lineage>
        <taxon>Bacteria</taxon>
        <taxon>Pseudomonadati</taxon>
        <taxon>Pseudomonadota</taxon>
        <taxon>Betaproteobacteria</taxon>
        <taxon>Rhodocyclales</taxon>
        <taxon>Zoogloeaceae</taxon>
        <taxon>Uliginosibacterium</taxon>
    </lineage>
</organism>
<comment type="catalytic activity">
    <reaction evidence="3 4 5">
        <text>an acyl phosphate + H2O = a carboxylate + phosphate + H(+)</text>
        <dbReference type="Rhea" id="RHEA:14965"/>
        <dbReference type="ChEBI" id="CHEBI:15377"/>
        <dbReference type="ChEBI" id="CHEBI:15378"/>
        <dbReference type="ChEBI" id="CHEBI:29067"/>
        <dbReference type="ChEBI" id="CHEBI:43474"/>
        <dbReference type="ChEBI" id="CHEBI:59918"/>
        <dbReference type="EC" id="3.6.1.7"/>
    </reaction>
</comment>
<dbReference type="PANTHER" id="PTHR47268:SF4">
    <property type="entry name" value="ACYLPHOSPHATASE"/>
    <property type="match status" value="1"/>
</dbReference>
<feature type="active site" evidence="4">
    <location>
        <position position="25"/>
    </location>
</feature>
<dbReference type="EMBL" id="JBDIVE010000002">
    <property type="protein sequence ID" value="MEN3068196.1"/>
    <property type="molecule type" value="Genomic_DNA"/>
</dbReference>
<protein>
    <recommendedName>
        <fullName evidence="2 4">Acylphosphatase</fullName>
        <ecNumber evidence="2 4">3.6.1.7</ecNumber>
    </recommendedName>
</protein>
<feature type="active site" evidence="4">
    <location>
        <position position="43"/>
    </location>
</feature>
<comment type="similarity">
    <text evidence="1 6">Belongs to the acylphosphatase family.</text>
</comment>
<dbReference type="InterPro" id="IPR020456">
    <property type="entry name" value="Acylphosphatase"/>
</dbReference>
<dbReference type="Pfam" id="PF00708">
    <property type="entry name" value="Acylphosphatase"/>
    <property type="match status" value="1"/>
</dbReference>
<evidence type="ECO:0000259" key="7">
    <source>
        <dbReference type="PROSITE" id="PS51160"/>
    </source>
</evidence>
<dbReference type="PRINTS" id="PR00112">
    <property type="entry name" value="ACYLPHPHTASE"/>
</dbReference>
<dbReference type="InterPro" id="IPR017968">
    <property type="entry name" value="Acylphosphatase_CS"/>
</dbReference>
<dbReference type="Gene3D" id="3.30.70.100">
    <property type="match status" value="1"/>
</dbReference>
<evidence type="ECO:0000256" key="4">
    <source>
        <dbReference type="PROSITE-ProRule" id="PRU00520"/>
    </source>
</evidence>
<dbReference type="PROSITE" id="PS00150">
    <property type="entry name" value="ACYLPHOSPHATASE_1"/>
    <property type="match status" value="1"/>
</dbReference>
<reference evidence="8 9" key="1">
    <citation type="journal article" date="2018" name="Int. J. Syst. Evol. Microbiol.">
        <title>Uliginosibacterium sediminicola sp. nov., isolated from freshwater sediment.</title>
        <authorList>
            <person name="Hwang W.M."/>
            <person name="Kim S.M."/>
            <person name="Kang K."/>
            <person name="Ahn T.Y."/>
        </authorList>
    </citation>
    <scope>NUCLEOTIDE SEQUENCE [LARGE SCALE GENOMIC DNA]</scope>
    <source>
        <strain evidence="8 9">M1-21</strain>
    </source>
</reference>
<evidence type="ECO:0000256" key="2">
    <source>
        <dbReference type="ARBA" id="ARBA00012150"/>
    </source>
</evidence>
<dbReference type="Proteomes" id="UP001410394">
    <property type="component" value="Unassembled WGS sequence"/>
</dbReference>
<dbReference type="PROSITE" id="PS00151">
    <property type="entry name" value="ACYLPHOSPHATASE_2"/>
    <property type="match status" value="1"/>
</dbReference>
<dbReference type="PROSITE" id="PS51160">
    <property type="entry name" value="ACYLPHOSPHATASE_3"/>
    <property type="match status" value="1"/>
</dbReference>
<dbReference type="EC" id="3.6.1.7" evidence="2 4"/>
<dbReference type="InterPro" id="IPR001792">
    <property type="entry name" value="Acylphosphatase-like_dom"/>
</dbReference>
<dbReference type="PANTHER" id="PTHR47268">
    <property type="entry name" value="ACYLPHOSPHATASE"/>
    <property type="match status" value="1"/>
</dbReference>
<proteinExistence type="inferred from homology"/>
<dbReference type="RefSeq" id="WP_345918955.1">
    <property type="nucleotide sequence ID" value="NZ_JBDIVE010000002.1"/>
</dbReference>
<feature type="domain" description="Acylphosphatase-like" evidence="7">
    <location>
        <begin position="10"/>
        <end position="95"/>
    </location>
</feature>
<evidence type="ECO:0000313" key="8">
    <source>
        <dbReference type="EMBL" id="MEN3068196.1"/>
    </source>
</evidence>
<evidence type="ECO:0000256" key="1">
    <source>
        <dbReference type="ARBA" id="ARBA00005614"/>
    </source>
</evidence>
<dbReference type="SUPFAM" id="SSF54975">
    <property type="entry name" value="Acylphosphatase/BLUF domain-like"/>
    <property type="match status" value="1"/>
</dbReference>
<evidence type="ECO:0000313" key="9">
    <source>
        <dbReference type="Proteomes" id="UP001410394"/>
    </source>
</evidence>
<sequence>MSLESAALIARRVRIRGVVQGVGFRWHMRQQAQALGLAGWVRNRGDGSVEALICGAPEAVAALLCWAGRGPEAAAVEHLLVEDSDERHVQFVQRPTEF</sequence>
<accession>A0ABU9YWS9</accession>
<evidence type="ECO:0000256" key="5">
    <source>
        <dbReference type="RuleBase" id="RU000553"/>
    </source>
</evidence>
<evidence type="ECO:0000256" key="6">
    <source>
        <dbReference type="RuleBase" id="RU004168"/>
    </source>
</evidence>
<keyword evidence="9" id="KW-1185">Reference proteome</keyword>
<dbReference type="InterPro" id="IPR036046">
    <property type="entry name" value="Acylphosphatase-like_dom_sf"/>
</dbReference>
<keyword evidence="4 5" id="KW-0378">Hydrolase</keyword>
<gene>
    <name evidence="8" type="ORF">ABDB84_06870</name>
</gene>
<name>A0ABU9YWS9_9RHOO</name>
<comment type="caution">
    <text evidence="8">The sequence shown here is derived from an EMBL/GenBank/DDBJ whole genome shotgun (WGS) entry which is preliminary data.</text>
</comment>